<dbReference type="Proteomes" id="UP001283361">
    <property type="component" value="Unassembled WGS sequence"/>
</dbReference>
<keyword evidence="2" id="KW-1185">Reference proteome</keyword>
<organism evidence="1 2">
    <name type="scientific">Elysia crispata</name>
    <name type="common">lettuce slug</name>
    <dbReference type="NCBI Taxonomy" id="231223"/>
    <lineage>
        <taxon>Eukaryota</taxon>
        <taxon>Metazoa</taxon>
        <taxon>Spiralia</taxon>
        <taxon>Lophotrochozoa</taxon>
        <taxon>Mollusca</taxon>
        <taxon>Gastropoda</taxon>
        <taxon>Heterobranchia</taxon>
        <taxon>Euthyneura</taxon>
        <taxon>Panpulmonata</taxon>
        <taxon>Sacoglossa</taxon>
        <taxon>Placobranchoidea</taxon>
        <taxon>Plakobranchidae</taxon>
        <taxon>Elysia</taxon>
    </lineage>
</organism>
<proteinExistence type="predicted"/>
<evidence type="ECO:0000313" key="1">
    <source>
        <dbReference type="EMBL" id="KAK3696572.1"/>
    </source>
</evidence>
<sequence>MSGLKPDKRAGAWTNYSYYLRVGDPSPDTDNQNPLRMGFVQTGCSDLLTYMADRLLRLAHVDGRQAAQTCSPRWQTGCSDLLTHMVDRLLRLAHLDGRKDAQTCSSRWQTGCSDLLM</sequence>
<dbReference type="EMBL" id="JAWDGP010008037">
    <property type="protein sequence ID" value="KAK3696572.1"/>
    <property type="molecule type" value="Genomic_DNA"/>
</dbReference>
<reference evidence="1" key="1">
    <citation type="journal article" date="2023" name="G3 (Bethesda)">
        <title>A reference genome for the long-term kleptoplast-retaining sea slug Elysia crispata morphotype clarki.</title>
        <authorList>
            <person name="Eastman K.E."/>
            <person name="Pendleton A.L."/>
            <person name="Shaikh M.A."/>
            <person name="Suttiyut T."/>
            <person name="Ogas R."/>
            <person name="Tomko P."/>
            <person name="Gavelis G."/>
            <person name="Widhalm J.R."/>
            <person name="Wisecaver J.H."/>
        </authorList>
    </citation>
    <scope>NUCLEOTIDE SEQUENCE</scope>
    <source>
        <strain evidence="1">ECLA1</strain>
    </source>
</reference>
<accession>A0AAE0XMV5</accession>
<gene>
    <name evidence="1" type="ORF">RRG08_064871</name>
</gene>
<protein>
    <submittedName>
        <fullName evidence="1">Uncharacterized protein</fullName>
    </submittedName>
</protein>
<dbReference type="AlphaFoldDB" id="A0AAE0XMV5"/>
<evidence type="ECO:0000313" key="2">
    <source>
        <dbReference type="Proteomes" id="UP001283361"/>
    </source>
</evidence>
<comment type="caution">
    <text evidence="1">The sequence shown here is derived from an EMBL/GenBank/DDBJ whole genome shotgun (WGS) entry which is preliminary data.</text>
</comment>
<name>A0AAE0XMV5_9GAST</name>